<name>A0ABD1B1T1_CARAN</name>
<accession>A0ABD1B1T1</accession>
<dbReference type="AlphaFoldDB" id="A0ABD1B1T1"/>
<evidence type="ECO:0000313" key="2">
    <source>
        <dbReference type="Proteomes" id="UP001558713"/>
    </source>
</evidence>
<gene>
    <name evidence="1" type="ORF">V5N11_004863</name>
</gene>
<organism evidence="1 2">
    <name type="scientific">Cardamine amara subsp. amara</name>
    <dbReference type="NCBI Taxonomy" id="228776"/>
    <lineage>
        <taxon>Eukaryota</taxon>
        <taxon>Viridiplantae</taxon>
        <taxon>Streptophyta</taxon>
        <taxon>Embryophyta</taxon>
        <taxon>Tracheophyta</taxon>
        <taxon>Spermatophyta</taxon>
        <taxon>Magnoliopsida</taxon>
        <taxon>eudicotyledons</taxon>
        <taxon>Gunneridae</taxon>
        <taxon>Pentapetalae</taxon>
        <taxon>rosids</taxon>
        <taxon>malvids</taxon>
        <taxon>Brassicales</taxon>
        <taxon>Brassicaceae</taxon>
        <taxon>Cardamineae</taxon>
        <taxon>Cardamine</taxon>
    </lineage>
</organism>
<keyword evidence="2" id="KW-1185">Reference proteome</keyword>
<dbReference type="EMBL" id="JBANAX010000408">
    <property type="protein sequence ID" value="KAL1209709.1"/>
    <property type="molecule type" value="Genomic_DNA"/>
</dbReference>
<reference evidence="1 2" key="1">
    <citation type="submission" date="2024-04" db="EMBL/GenBank/DDBJ databases">
        <title>Genome assembly C_amara_ONT_v2.</title>
        <authorList>
            <person name="Yant L."/>
            <person name="Moore C."/>
            <person name="Slenker M."/>
        </authorList>
    </citation>
    <scope>NUCLEOTIDE SEQUENCE [LARGE SCALE GENOMIC DNA]</scope>
    <source>
        <tissue evidence="1">Leaf</tissue>
    </source>
</reference>
<proteinExistence type="predicted"/>
<protein>
    <submittedName>
        <fullName evidence="1">Retrovirus-related Pol polyprotein from transposon RE1</fullName>
    </submittedName>
</protein>
<comment type="caution">
    <text evidence="1">The sequence shown here is derived from an EMBL/GenBank/DDBJ whole genome shotgun (WGS) entry which is preliminary data.</text>
</comment>
<evidence type="ECO:0000313" key="1">
    <source>
        <dbReference type="EMBL" id="KAL1209709.1"/>
    </source>
</evidence>
<dbReference type="Proteomes" id="UP001558713">
    <property type="component" value="Unassembled WGS sequence"/>
</dbReference>
<sequence>MYVTSISFLCGLKQAPHAWYTRFSQSKFDPSLFILGRGSNMAYLLLYVDDISLTASALALLDIIIAELGKYLQLIDLGK</sequence>